<proteinExistence type="predicted"/>
<accession>A0A9Q9EPA8</accession>
<keyword evidence="3" id="KW-1185">Reference proteome</keyword>
<dbReference type="GO" id="GO:0000981">
    <property type="term" value="F:DNA-binding transcription factor activity, RNA polymerase II-specific"/>
    <property type="evidence" value="ECO:0007669"/>
    <property type="project" value="TreeGrafter"/>
</dbReference>
<gene>
    <name evidence="2" type="ORF">Slin15195_G112340</name>
</gene>
<dbReference type="InterPro" id="IPR009057">
    <property type="entry name" value="Homeodomain-like_sf"/>
</dbReference>
<protein>
    <submittedName>
        <fullName evidence="2">SANT/Myb domain, Homeobox-like domain superfamily protein</fullName>
    </submittedName>
</protein>
<dbReference type="EMBL" id="CP099427">
    <property type="protein sequence ID" value="USW57915.1"/>
    <property type="molecule type" value="Genomic_DNA"/>
</dbReference>
<evidence type="ECO:0000256" key="1">
    <source>
        <dbReference type="SAM" id="MobiDB-lite"/>
    </source>
</evidence>
<dbReference type="PANTHER" id="PTHR45614">
    <property type="entry name" value="MYB PROTEIN-RELATED"/>
    <property type="match status" value="1"/>
</dbReference>
<dbReference type="SUPFAM" id="SSF46689">
    <property type="entry name" value="Homeodomain-like"/>
    <property type="match status" value="1"/>
</dbReference>
<dbReference type="CDD" id="cd00167">
    <property type="entry name" value="SANT"/>
    <property type="match status" value="1"/>
</dbReference>
<reference evidence="2" key="1">
    <citation type="submission" date="2022-06" db="EMBL/GenBank/DDBJ databases">
        <title>Complete genome sequences of two strains of the flax pathogen Septoria linicola.</title>
        <authorList>
            <person name="Lapalu N."/>
            <person name="Simon A."/>
            <person name="Demenou B."/>
            <person name="Paumier D."/>
            <person name="Guillot M.-P."/>
            <person name="Gout L."/>
            <person name="Valade R."/>
        </authorList>
    </citation>
    <scope>NUCLEOTIDE SEQUENCE</scope>
    <source>
        <strain evidence="2">SE15195</strain>
    </source>
</reference>
<sequence length="289" mass="32569">MSYEVNRWSGDEVTLLRDLRGIYAKLRKLKEREDTRNQDSPATEKEGLEVVDRRDRLGESFRQIAKHFGWTTGKVDDVYHSHKAWSPASPIGSRSWTDTEVEELMRLKDAGMKSNEIAGKLQRPVSGVSKKLSSLYDQGKYARRNLYWATSDLEKLRGLREEGRSYTEIARLMPGKTADTVASAWHRRIGNRQAATEGAASASNVGFLDPSTAFFRPWTQEELQTLAGSRRNGLSWSQIASKLPGRSANAIYLTVRRQNRKIEGLDPEHAVDEAKSISSKDSSIDTAHD</sequence>
<dbReference type="InterPro" id="IPR050560">
    <property type="entry name" value="MYB_TF"/>
</dbReference>
<feature type="region of interest" description="Disordered" evidence="1">
    <location>
        <begin position="262"/>
        <end position="289"/>
    </location>
</feature>
<dbReference type="AlphaFoldDB" id="A0A9Q9EPA8"/>
<dbReference type="GO" id="GO:0005634">
    <property type="term" value="C:nucleus"/>
    <property type="evidence" value="ECO:0007669"/>
    <property type="project" value="TreeGrafter"/>
</dbReference>
<evidence type="ECO:0000313" key="2">
    <source>
        <dbReference type="EMBL" id="USW57915.1"/>
    </source>
</evidence>
<dbReference type="GO" id="GO:0000978">
    <property type="term" value="F:RNA polymerase II cis-regulatory region sequence-specific DNA binding"/>
    <property type="evidence" value="ECO:0007669"/>
    <property type="project" value="TreeGrafter"/>
</dbReference>
<organism evidence="2 3">
    <name type="scientific">Septoria linicola</name>
    <dbReference type="NCBI Taxonomy" id="215465"/>
    <lineage>
        <taxon>Eukaryota</taxon>
        <taxon>Fungi</taxon>
        <taxon>Dikarya</taxon>
        <taxon>Ascomycota</taxon>
        <taxon>Pezizomycotina</taxon>
        <taxon>Dothideomycetes</taxon>
        <taxon>Dothideomycetidae</taxon>
        <taxon>Mycosphaerellales</taxon>
        <taxon>Mycosphaerellaceae</taxon>
        <taxon>Septoria</taxon>
    </lineage>
</organism>
<keyword evidence="2" id="KW-0371">Homeobox</keyword>
<name>A0A9Q9EPA8_9PEZI</name>
<feature type="compositionally biased region" description="Basic and acidic residues" evidence="1">
    <location>
        <begin position="262"/>
        <end position="275"/>
    </location>
</feature>
<dbReference type="InterPro" id="IPR001005">
    <property type="entry name" value="SANT/Myb"/>
</dbReference>
<dbReference type="Proteomes" id="UP001056384">
    <property type="component" value="Chromosome 10"/>
</dbReference>
<keyword evidence="2" id="KW-0238">DNA-binding</keyword>
<dbReference type="Gene3D" id="1.10.10.60">
    <property type="entry name" value="Homeodomain-like"/>
    <property type="match status" value="1"/>
</dbReference>
<evidence type="ECO:0000313" key="3">
    <source>
        <dbReference type="Proteomes" id="UP001056384"/>
    </source>
</evidence>